<dbReference type="InterPro" id="IPR005358">
    <property type="entry name" value="Puta_zinc/iron-chelating_dom"/>
</dbReference>
<proteinExistence type="predicted"/>
<dbReference type="EMBL" id="OW150024">
    <property type="protein sequence ID" value="CAH2030026.1"/>
    <property type="molecule type" value="Genomic_DNA"/>
</dbReference>
<dbReference type="RefSeq" id="WP_305730999.1">
    <property type="nucleotide sequence ID" value="NZ_OW150024.1"/>
</dbReference>
<reference evidence="1 2" key="1">
    <citation type="submission" date="2022-03" db="EMBL/GenBank/DDBJ databases">
        <authorList>
            <person name="Koch H."/>
        </authorList>
    </citation>
    <scope>NUCLEOTIDE SEQUENCE [LARGE SCALE GENOMIC DNA]</scope>
    <source>
        <strain evidence="1 2">G1</strain>
    </source>
</reference>
<dbReference type="Pfam" id="PF03692">
    <property type="entry name" value="CxxCxxCC"/>
    <property type="match status" value="1"/>
</dbReference>
<evidence type="ECO:0000313" key="2">
    <source>
        <dbReference type="Proteomes" id="UP001295463"/>
    </source>
</evidence>
<protein>
    <submittedName>
        <fullName evidence="1">Proteinase inhibitor</fullName>
    </submittedName>
</protein>
<gene>
    <name evidence="1" type="ORF">GEAMG1_0204</name>
</gene>
<evidence type="ECO:0000313" key="1">
    <source>
        <dbReference type="EMBL" id="CAH2030026.1"/>
    </source>
</evidence>
<dbReference type="PANTHER" id="PTHR36931:SF1">
    <property type="entry name" value="UPF0153 PROTEIN YEIW"/>
    <property type="match status" value="1"/>
</dbReference>
<organism evidence="1 2">
    <name type="scientific">Trichlorobacter ammonificans</name>
    <dbReference type="NCBI Taxonomy" id="2916410"/>
    <lineage>
        <taxon>Bacteria</taxon>
        <taxon>Pseudomonadati</taxon>
        <taxon>Thermodesulfobacteriota</taxon>
        <taxon>Desulfuromonadia</taxon>
        <taxon>Geobacterales</taxon>
        <taxon>Geobacteraceae</taxon>
        <taxon>Trichlorobacter</taxon>
    </lineage>
</organism>
<accession>A0ABM9D446</accession>
<dbReference type="PANTHER" id="PTHR36931">
    <property type="entry name" value="UPF0153 PROTEIN YEIW"/>
    <property type="match status" value="1"/>
</dbReference>
<name>A0ABM9D446_9BACT</name>
<keyword evidence="2" id="KW-1185">Reference proteome</keyword>
<sequence>MVASCVEHSCRPGCGACCIAPSISSPIPGMPSGKPAGVRCAQLTADNRCRIFGQAARPAVCARLAPTPEMCGAGADEALERLSRWELLTRPEIPERWHHGKRTVCRAPAL</sequence>
<dbReference type="InterPro" id="IPR052572">
    <property type="entry name" value="UPF0153_domain"/>
</dbReference>
<dbReference type="Proteomes" id="UP001295463">
    <property type="component" value="Chromosome"/>
</dbReference>